<feature type="domain" description="HTH tetR-type" evidence="7">
    <location>
        <begin position="7"/>
        <end position="67"/>
    </location>
</feature>
<dbReference type="InterPro" id="IPR039538">
    <property type="entry name" value="BetI_C"/>
</dbReference>
<evidence type="ECO:0000256" key="1">
    <source>
        <dbReference type="ARBA" id="ARBA00022491"/>
    </source>
</evidence>
<evidence type="ECO:0000259" key="7">
    <source>
        <dbReference type="PROSITE" id="PS50977"/>
    </source>
</evidence>
<organism evidence="8 9">
    <name type="scientific">Herbiconiux gentiana</name>
    <dbReference type="NCBI Taxonomy" id="2970912"/>
    <lineage>
        <taxon>Bacteria</taxon>
        <taxon>Bacillati</taxon>
        <taxon>Actinomycetota</taxon>
        <taxon>Actinomycetes</taxon>
        <taxon>Micrococcales</taxon>
        <taxon>Microbacteriaceae</taxon>
        <taxon>Herbiconiux</taxon>
    </lineage>
</organism>
<keyword evidence="1" id="KW-0678">Repressor</keyword>
<dbReference type="PROSITE" id="PS50977">
    <property type="entry name" value="HTH_TETR_2"/>
    <property type="match status" value="1"/>
</dbReference>
<comment type="caution">
    <text evidence="8">The sequence shown here is derived from an EMBL/GenBank/DDBJ whole genome shotgun (WGS) entry which is preliminary data.</text>
</comment>
<feature type="compositionally biased region" description="Pro residues" evidence="6">
    <location>
        <begin position="214"/>
        <end position="245"/>
    </location>
</feature>
<dbReference type="PANTHER" id="PTHR30055:SF234">
    <property type="entry name" value="HTH-TYPE TRANSCRIPTIONAL REGULATOR BETI"/>
    <property type="match status" value="1"/>
</dbReference>
<dbReference type="InterPro" id="IPR050109">
    <property type="entry name" value="HTH-type_TetR-like_transc_reg"/>
</dbReference>
<dbReference type="Proteomes" id="UP001165580">
    <property type="component" value="Unassembled WGS sequence"/>
</dbReference>
<dbReference type="InterPro" id="IPR001647">
    <property type="entry name" value="HTH_TetR"/>
</dbReference>
<dbReference type="SUPFAM" id="SSF48498">
    <property type="entry name" value="Tetracyclin repressor-like, C-terminal domain"/>
    <property type="match status" value="1"/>
</dbReference>
<dbReference type="Pfam" id="PF00440">
    <property type="entry name" value="TetR_N"/>
    <property type="match status" value="1"/>
</dbReference>
<evidence type="ECO:0000256" key="4">
    <source>
        <dbReference type="ARBA" id="ARBA00023163"/>
    </source>
</evidence>
<feature type="DNA-binding region" description="H-T-H motif" evidence="5">
    <location>
        <begin position="30"/>
        <end position="49"/>
    </location>
</feature>
<evidence type="ECO:0000256" key="6">
    <source>
        <dbReference type="SAM" id="MobiDB-lite"/>
    </source>
</evidence>
<dbReference type="InterPro" id="IPR009057">
    <property type="entry name" value="Homeodomain-like_sf"/>
</dbReference>
<gene>
    <name evidence="8" type="ORF">NVV95_12210</name>
</gene>
<keyword evidence="9" id="KW-1185">Reference proteome</keyword>
<evidence type="ECO:0000313" key="8">
    <source>
        <dbReference type="EMBL" id="MCS5715311.1"/>
    </source>
</evidence>
<sequence length="245" mass="26348">MARLPVAERRRRLLAAAFTVISRAGVAGATTRAVVDEAGMKLASFHYAFASREELLAELVGDVIERTEVVLAVPPAPGETLEQLLERGLLRYLDTVREAPERERAMFELTQYAMRTPGLEGLAARQYEGYRALAAVSLAEAAERTGCAWQRPLDEVAAHLVALTDGLALAWLADADDTRAHRTASFAARALSAESRPAESRPAESRPASARPAPTRPAPPAHTAPPTRPEPPTRPAPPTRPGEPA</sequence>
<keyword evidence="2" id="KW-0805">Transcription regulation</keyword>
<keyword evidence="4" id="KW-0804">Transcription</keyword>
<evidence type="ECO:0000313" key="9">
    <source>
        <dbReference type="Proteomes" id="UP001165580"/>
    </source>
</evidence>
<name>A0ABT2GGT0_9MICO</name>
<dbReference type="Gene3D" id="1.10.357.10">
    <property type="entry name" value="Tetracycline Repressor, domain 2"/>
    <property type="match status" value="1"/>
</dbReference>
<proteinExistence type="predicted"/>
<accession>A0ABT2GGT0</accession>
<protein>
    <submittedName>
        <fullName evidence="8">TetR family transcriptional regulator C-terminal domain-containing protein</fullName>
    </submittedName>
</protein>
<dbReference type="RefSeq" id="WP_259486808.1">
    <property type="nucleotide sequence ID" value="NZ_JANTEZ010000004.1"/>
</dbReference>
<keyword evidence="3 5" id="KW-0238">DNA-binding</keyword>
<dbReference type="PANTHER" id="PTHR30055">
    <property type="entry name" value="HTH-TYPE TRANSCRIPTIONAL REGULATOR RUTR"/>
    <property type="match status" value="1"/>
</dbReference>
<dbReference type="InterPro" id="IPR036271">
    <property type="entry name" value="Tet_transcr_reg_TetR-rel_C_sf"/>
</dbReference>
<dbReference type="Pfam" id="PF13977">
    <property type="entry name" value="TetR_C_6"/>
    <property type="match status" value="1"/>
</dbReference>
<dbReference type="SUPFAM" id="SSF46689">
    <property type="entry name" value="Homeodomain-like"/>
    <property type="match status" value="1"/>
</dbReference>
<feature type="region of interest" description="Disordered" evidence="6">
    <location>
        <begin position="189"/>
        <end position="245"/>
    </location>
</feature>
<dbReference type="EMBL" id="JANTEZ010000004">
    <property type="protein sequence ID" value="MCS5715311.1"/>
    <property type="molecule type" value="Genomic_DNA"/>
</dbReference>
<evidence type="ECO:0000256" key="3">
    <source>
        <dbReference type="ARBA" id="ARBA00023125"/>
    </source>
</evidence>
<evidence type="ECO:0000256" key="2">
    <source>
        <dbReference type="ARBA" id="ARBA00023015"/>
    </source>
</evidence>
<reference evidence="8" key="1">
    <citation type="submission" date="2022-08" db="EMBL/GenBank/DDBJ databases">
        <authorList>
            <person name="Deng Y."/>
            <person name="Han X.-F."/>
            <person name="Zhang Y.-Q."/>
        </authorList>
    </citation>
    <scope>NUCLEOTIDE SEQUENCE</scope>
    <source>
        <strain evidence="8">CPCC 205716</strain>
    </source>
</reference>
<evidence type="ECO:0000256" key="5">
    <source>
        <dbReference type="PROSITE-ProRule" id="PRU00335"/>
    </source>
</evidence>